<proteinExistence type="predicted"/>
<reference evidence="2" key="1">
    <citation type="submission" date="2016-11" db="UniProtKB">
        <authorList>
            <consortium name="WormBaseParasite"/>
        </authorList>
    </citation>
    <scope>IDENTIFICATION</scope>
</reference>
<evidence type="ECO:0000313" key="2">
    <source>
        <dbReference type="WBParaSite" id="L893_g7672.t1"/>
    </source>
</evidence>
<protein>
    <submittedName>
        <fullName evidence="2">Uncharacterized protein</fullName>
    </submittedName>
</protein>
<dbReference type="WBParaSite" id="L893_g7672.t1">
    <property type="protein sequence ID" value="L893_g7672.t1"/>
    <property type="gene ID" value="L893_g7672"/>
</dbReference>
<sequence length="71" mass="7880">MQGGEILVFPESDLLVPRDQRLHGLLGTDEEVGSEDLPFRPKQPKKTVWKKCGTTCLRDKDVVSNAKGDSL</sequence>
<accession>A0A1I8ANX9</accession>
<evidence type="ECO:0000313" key="1">
    <source>
        <dbReference type="Proteomes" id="UP000095287"/>
    </source>
</evidence>
<name>A0A1I8ANX9_9BILA</name>
<organism evidence="1 2">
    <name type="scientific">Steinernema glaseri</name>
    <dbReference type="NCBI Taxonomy" id="37863"/>
    <lineage>
        <taxon>Eukaryota</taxon>
        <taxon>Metazoa</taxon>
        <taxon>Ecdysozoa</taxon>
        <taxon>Nematoda</taxon>
        <taxon>Chromadorea</taxon>
        <taxon>Rhabditida</taxon>
        <taxon>Tylenchina</taxon>
        <taxon>Panagrolaimomorpha</taxon>
        <taxon>Strongyloidoidea</taxon>
        <taxon>Steinernematidae</taxon>
        <taxon>Steinernema</taxon>
    </lineage>
</organism>
<dbReference type="Proteomes" id="UP000095287">
    <property type="component" value="Unplaced"/>
</dbReference>
<keyword evidence="1" id="KW-1185">Reference proteome</keyword>
<dbReference type="AlphaFoldDB" id="A0A1I8ANX9"/>